<feature type="domain" description="Phosphatidylinositol-specific phospholipase C X" evidence="2">
    <location>
        <begin position="120"/>
        <end position="217"/>
    </location>
</feature>
<evidence type="ECO:0000259" key="2">
    <source>
        <dbReference type="Pfam" id="PF00388"/>
    </source>
</evidence>
<dbReference type="InterPro" id="IPR000909">
    <property type="entry name" value="PLipase_C_PInositol-sp_X_dom"/>
</dbReference>
<feature type="transmembrane region" description="Helical" evidence="1">
    <location>
        <begin position="20"/>
        <end position="40"/>
    </location>
</feature>
<keyword evidence="1" id="KW-0472">Membrane</keyword>
<dbReference type="EMBL" id="HBEW01008998">
    <property type="protein sequence ID" value="CAD8589642.1"/>
    <property type="molecule type" value="Transcribed_RNA"/>
</dbReference>
<dbReference type="Pfam" id="PF00388">
    <property type="entry name" value="PI-PLC-X"/>
    <property type="match status" value="1"/>
</dbReference>
<dbReference type="GO" id="GO:0008081">
    <property type="term" value="F:phosphoric diester hydrolase activity"/>
    <property type="evidence" value="ECO:0007669"/>
    <property type="project" value="InterPro"/>
</dbReference>
<keyword evidence="1" id="KW-1133">Transmembrane helix</keyword>
<dbReference type="PANTHER" id="PTHR13593:SF113">
    <property type="entry name" value="SI:DKEY-266F7.9"/>
    <property type="match status" value="1"/>
</dbReference>
<dbReference type="GO" id="GO:0006629">
    <property type="term" value="P:lipid metabolic process"/>
    <property type="evidence" value="ECO:0007669"/>
    <property type="project" value="InterPro"/>
</dbReference>
<proteinExistence type="predicted"/>
<organism evidence="3">
    <name type="scientific">Ostreococcus mediterraneus</name>
    <dbReference type="NCBI Taxonomy" id="1486918"/>
    <lineage>
        <taxon>Eukaryota</taxon>
        <taxon>Viridiplantae</taxon>
        <taxon>Chlorophyta</taxon>
        <taxon>Mamiellophyceae</taxon>
        <taxon>Mamiellales</taxon>
        <taxon>Bathycoccaceae</taxon>
        <taxon>Ostreococcus</taxon>
    </lineage>
</organism>
<sequence>MSSLDDDDDDDDEAEMQHRTRAVLSVVIVAALCASVASFARQRATWSLGDDDVVAWMSRAPARDAALGALTLPGTHDSATHYLSENLQPGREAQLPEWARTAVRLAEALRIPVDQLVRRWAKAQTLSVGEQLERGIRYVDVRAGWNRDLERWAVHHALTGAAVDEVMEEIKTFLVSAPSEVVVVELTHFFGDPTPDDVERLALMVDEVFGNMTARYRAGKSSLFERTVGEMAEANDRVVVVFEDDDVGRRHGFWPRKTITNTYANTDNFSDMMAFNHDVVSAFNDVNYDASAILKTSWTLTTQAKTVVASLNVFEKNPHSLLELAEWKANGHLSAFADDATRDKCSIGNIVVVDDLEHSDVVAVALRLNAVGIFPKGQCKWIAERAAHSLDDDNVVEA</sequence>
<dbReference type="AlphaFoldDB" id="A0A7S0KSX6"/>
<dbReference type="CDD" id="cd08587">
    <property type="entry name" value="PI-PLCXDc_like"/>
    <property type="match status" value="1"/>
</dbReference>
<gene>
    <name evidence="3" type="ORF">OMED0929_LOCUS7588</name>
</gene>
<dbReference type="InterPro" id="IPR017946">
    <property type="entry name" value="PLC-like_Pdiesterase_TIM-brl"/>
</dbReference>
<accession>A0A7S0KSX6</accession>
<dbReference type="SUPFAM" id="SSF51695">
    <property type="entry name" value="PLC-like phosphodiesterases"/>
    <property type="match status" value="1"/>
</dbReference>
<protein>
    <recommendedName>
        <fullName evidence="2">Phosphatidylinositol-specific phospholipase C X domain-containing protein</fullName>
    </recommendedName>
</protein>
<dbReference type="PANTHER" id="PTHR13593">
    <property type="match status" value="1"/>
</dbReference>
<reference evidence="3" key="1">
    <citation type="submission" date="2021-01" db="EMBL/GenBank/DDBJ databases">
        <authorList>
            <person name="Corre E."/>
            <person name="Pelletier E."/>
            <person name="Niang G."/>
            <person name="Scheremetjew M."/>
            <person name="Finn R."/>
            <person name="Kale V."/>
            <person name="Holt S."/>
            <person name="Cochrane G."/>
            <person name="Meng A."/>
            <person name="Brown T."/>
            <person name="Cohen L."/>
        </authorList>
    </citation>
    <scope>NUCLEOTIDE SEQUENCE</scope>
    <source>
        <strain evidence="3">Clade-D-RCC2572</strain>
    </source>
</reference>
<dbReference type="PROSITE" id="PS50007">
    <property type="entry name" value="PIPLC_X_DOMAIN"/>
    <property type="match status" value="1"/>
</dbReference>
<evidence type="ECO:0000256" key="1">
    <source>
        <dbReference type="SAM" id="Phobius"/>
    </source>
</evidence>
<dbReference type="Gene3D" id="3.20.20.190">
    <property type="entry name" value="Phosphatidylinositol (PI) phosphodiesterase"/>
    <property type="match status" value="1"/>
</dbReference>
<evidence type="ECO:0000313" key="3">
    <source>
        <dbReference type="EMBL" id="CAD8589642.1"/>
    </source>
</evidence>
<keyword evidence="1" id="KW-0812">Transmembrane</keyword>
<dbReference type="InterPro" id="IPR051057">
    <property type="entry name" value="PI-PLC_domain"/>
</dbReference>
<name>A0A7S0KSX6_9CHLO</name>